<sequence>MLSKFNKGAKFYKDDDIRGQAPYVCGDCCIGQKSVSISEDTMQQVKSVRSVLCASNWTRGALVERCDAG</sequence>
<evidence type="ECO:0000313" key="2">
    <source>
        <dbReference type="Proteomes" id="UP000198894"/>
    </source>
</evidence>
<gene>
    <name evidence="1" type="ORF">SAMN05428953_10552</name>
</gene>
<accession>A0A1G8RZK1</accession>
<dbReference type="EMBL" id="FNEE01000005">
    <property type="protein sequence ID" value="SDJ21840.1"/>
    <property type="molecule type" value="Genomic_DNA"/>
</dbReference>
<dbReference type="AlphaFoldDB" id="A0A1G8RZK1"/>
<protein>
    <submittedName>
        <fullName evidence="1">Uncharacterized protein</fullName>
    </submittedName>
</protein>
<organism evidence="1 2">
    <name type="scientific">Mesorhizobium muleiense</name>
    <dbReference type="NCBI Taxonomy" id="1004279"/>
    <lineage>
        <taxon>Bacteria</taxon>
        <taxon>Pseudomonadati</taxon>
        <taxon>Pseudomonadota</taxon>
        <taxon>Alphaproteobacteria</taxon>
        <taxon>Hyphomicrobiales</taxon>
        <taxon>Phyllobacteriaceae</taxon>
        <taxon>Mesorhizobium</taxon>
    </lineage>
</organism>
<keyword evidence="2" id="KW-1185">Reference proteome</keyword>
<proteinExistence type="predicted"/>
<reference evidence="2" key="1">
    <citation type="submission" date="2016-10" db="EMBL/GenBank/DDBJ databases">
        <authorList>
            <person name="Varghese N."/>
            <person name="Submissions S."/>
        </authorList>
    </citation>
    <scope>NUCLEOTIDE SEQUENCE [LARGE SCALE GENOMIC DNA]</scope>
    <source>
        <strain evidence="2">CGMCC 1.11022</strain>
    </source>
</reference>
<dbReference type="Proteomes" id="UP000198894">
    <property type="component" value="Unassembled WGS sequence"/>
</dbReference>
<evidence type="ECO:0000313" key="1">
    <source>
        <dbReference type="EMBL" id="SDJ21840.1"/>
    </source>
</evidence>
<name>A0A1G8RZK1_9HYPH</name>